<name>A0ACA9LFJ4_9GLOM</name>
<gene>
    <name evidence="1" type="ORF">DHETER_LOCUS4204</name>
</gene>
<evidence type="ECO:0000313" key="2">
    <source>
        <dbReference type="Proteomes" id="UP000789702"/>
    </source>
</evidence>
<sequence>MNLQIMAGTSYAKYYTQEKNTELLKWCNWPFFILCLAGPWMCVLEAVYVEKPIVDLLMDLIPLIPTNIRDYTERETGLLARIMELEQSAKENENNRKLRDTEINELRSRISKLEQMQSQTDEKNNFIVKSDDDAKEINQFSIIPKASVLLTLIFRNTELRKSEILARVPLLKNSYRKKGAKNISQMISDGNLLFTPQIAPAEVENHNNYDEVYYNDEVCFDNPTSHYNNDSEEERLNESDNDRYNGYDRYDEYGRCNRGYYYCDRRYERKSSPMISSIILPVTA</sequence>
<organism evidence="1 2">
    <name type="scientific">Dentiscutata heterogama</name>
    <dbReference type="NCBI Taxonomy" id="1316150"/>
    <lineage>
        <taxon>Eukaryota</taxon>
        <taxon>Fungi</taxon>
        <taxon>Fungi incertae sedis</taxon>
        <taxon>Mucoromycota</taxon>
        <taxon>Glomeromycotina</taxon>
        <taxon>Glomeromycetes</taxon>
        <taxon>Diversisporales</taxon>
        <taxon>Gigasporaceae</taxon>
        <taxon>Dentiscutata</taxon>
    </lineage>
</organism>
<evidence type="ECO:0000313" key="1">
    <source>
        <dbReference type="EMBL" id="CAG8527298.1"/>
    </source>
</evidence>
<keyword evidence="2" id="KW-1185">Reference proteome</keyword>
<reference evidence="1" key="1">
    <citation type="submission" date="2021-06" db="EMBL/GenBank/DDBJ databases">
        <authorList>
            <person name="Kallberg Y."/>
            <person name="Tangrot J."/>
            <person name="Rosling A."/>
        </authorList>
    </citation>
    <scope>NUCLEOTIDE SEQUENCE</scope>
    <source>
        <strain evidence="1">IL203A</strain>
    </source>
</reference>
<dbReference type="Proteomes" id="UP000789702">
    <property type="component" value="Unassembled WGS sequence"/>
</dbReference>
<proteinExistence type="predicted"/>
<accession>A0ACA9LFJ4</accession>
<comment type="caution">
    <text evidence="1">The sequence shown here is derived from an EMBL/GenBank/DDBJ whole genome shotgun (WGS) entry which is preliminary data.</text>
</comment>
<dbReference type="EMBL" id="CAJVPU010004048">
    <property type="protein sequence ID" value="CAG8527298.1"/>
    <property type="molecule type" value="Genomic_DNA"/>
</dbReference>
<protein>
    <submittedName>
        <fullName evidence="1">4461_t:CDS:1</fullName>
    </submittedName>
</protein>